<name>A0ABX1KRY2_9GAMM</name>
<dbReference type="InterPro" id="IPR050093">
    <property type="entry name" value="ABC_SmlMolc_Importer"/>
</dbReference>
<protein>
    <submittedName>
        <fullName evidence="9">Sulfate ABC transporter ATP-binding protein</fullName>
    </submittedName>
</protein>
<dbReference type="InterPro" id="IPR005666">
    <property type="entry name" value="Sulph_transpt1"/>
</dbReference>
<accession>A0ABX1KRY2</accession>
<evidence type="ECO:0000259" key="8">
    <source>
        <dbReference type="PROSITE" id="PS50893"/>
    </source>
</evidence>
<evidence type="ECO:0000256" key="1">
    <source>
        <dbReference type="ARBA" id="ARBA00022448"/>
    </source>
</evidence>
<dbReference type="Pfam" id="PF17850">
    <property type="entry name" value="CysA_C_terminal"/>
    <property type="match status" value="1"/>
</dbReference>
<sequence length="354" mass="39654">MSIHIQQVNKRFSDFVAVDSVNLEIKTGELTALLGPSGSGKTTLLRIIAGLEQADSGIVRFNGEDITTQHVSERGVGFVFQHYALFKHMTVFENVAYGLTVRPRKTRPSKADIADKVHSLLKLVQLDWTANRYPSQLSGGQRQRIALARALAVEPKVLLLDEPFGALDAKVRAELRRWLRRLHDEINVTTVFVTHDQEEALEVADKIVVMNQGRIEQQGTPEEVYDNPSNPFVYEFLGNVNLFHARVKQGHSTIGNIHIPSPEHTISEEQQGLAYVRPHEIEVLTQPTENALKVSLDLVTIVGPAVRLEVLTELDNQLIHVELSKVQFKQLGINKGDSAWIQPRYTKVFLGEGI</sequence>
<dbReference type="Pfam" id="PF00005">
    <property type="entry name" value="ABC_tran"/>
    <property type="match status" value="1"/>
</dbReference>
<dbReference type="Pfam" id="PF12857">
    <property type="entry name" value="TOBE_3"/>
    <property type="match status" value="1"/>
</dbReference>
<dbReference type="PROSITE" id="PS00211">
    <property type="entry name" value="ABC_TRANSPORTER_1"/>
    <property type="match status" value="1"/>
</dbReference>
<dbReference type="PROSITE" id="PS50893">
    <property type="entry name" value="ABC_TRANSPORTER_2"/>
    <property type="match status" value="1"/>
</dbReference>
<keyword evidence="7" id="KW-0472">Membrane</keyword>
<organism evidence="9 10">
    <name type="scientific">Shewanella oncorhynchi</name>
    <dbReference type="NCBI Taxonomy" id="2726434"/>
    <lineage>
        <taxon>Bacteria</taxon>
        <taxon>Pseudomonadati</taxon>
        <taxon>Pseudomonadota</taxon>
        <taxon>Gammaproteobacteria</taxon>
        <taxon>Alteromonadales</taxon>
        <taxon>Shewanellaceae</taxon>
        <taxon>Shewanella</taxon>
    </lineage>
</organism>
<dbReference type="InterPro" id="IPR017871">
    <property type="entry name" value="ABC_transporter-like_CS"/>
</dbReference>
<keyword evidence="3" id="KW-0547">Nucleotide-binding</keyword>
<dbReference type="InterPro" id="IPR008995">
    <property type="entry name" value="Mo/tungstate-bd_C_term_dom"/>
</dbReference>
<dbReference type="Proteomes" id="UP000527352">
    <property type="component" value="Unassembled WGS sequence"/>
</dbReference>
<evidence type="ECO:0000256" key="2">
    <source>
        <dbReference type="ARBA" id="ARBA00022475"/>
    </source>
</evidence>
<dbReference type="CDD" id="cd03296">
    <property type="entry name" value="ABC_CysA_sulfate_importer"/>
    <property type="match status" value="1"/>
</dbReference>
<evidence type="ECO:0000256" key="5">
    <source>
        <dbReference type="ARBA" id="ARBA00022967"/>
    </source>
</evidence>
<dbReference type="SMART" id="SM00382">
    <property type="entry name" value="AAA"/>
    <property type="match status" value="1"/>
</dbReference>
<evidence type="ECO:0000256" key="4">
    <source>
        <dbReference type="ARBA" id="ARBA00022840"/>
    </source>
</evidence>
<evidence type="ECO:0000313" key="9">
    <source>
        <dbReference type="EMBL" id="NLQ24274.1"/>
    </source>
</evidence>
<evidence type="ECO:0000256" key="3">
    <source>
        <dbReference type="ARBA" id="ARBA00022741"/>
    </source>
</evidence>
<dbReference type="GO" id="GO:0005524">
    <property type="term" value="F:ATP binding"/>
    <property type="evidence" value="ECO:0007669"/>
    <property type="project" value="UniProtKB-KW"/>
</dbReference>
<dbReference type="EMBL" id="JABAEB010000009">
    <property type="protein sequence ID" value="NLQ24274.1"/>
    <property type="molecule type" value="Genomic_DNA"/>
</dbReference>
<dbReference type="InterPro" id="IPR041193">
    <property type="entry name" value="CysA_C"/>
</dbReference>
<keyword evidence="10" id="KW-1185">Reference proteome</keyword>
<dbReference type="PANTHER" id="PTHR42781">
    <property type="entry name" value="SPERMIDINE/PUTRESCINE IMPORT ATP-BINDING PROTEIN POTA"/>
    <property type="match status" value="1"/>
</dbReference>
<dbReference type="InterPro" id="IPR003593">
    <property type="entry name" value="AAA+_ATPase"/>
</dbReference>
<dbReference type="NCBIfam" id="TIGR00968">
    <property type="entry name" value="3a0106s01"/>
    <property type="match status" value="1"/>
</dbReference>
<feature type="domain" description="ABC transporter" evidence="8">
    <location>
        <begin position="3"/>
        <end position="237"/>
    </location>
</feature>
<evidence type="ECO:0000256" key="7">
    <source>
        <dbReference type="ARBA" id="ARBA00023136"/>
    </source>
</evidence>
<dbReference type="SUPFAM" id="SSF50331">
    <property type="entry name" value="MOP-like"/>
    <property type="match status" value="1"/>
</dbReference>
<keyword evidence="1" id="KW-0813">Transport</keyword>
<keyword evidence="4 9" id="KW-0067">ATP-binding</keyword>
<keyword evidence="6" id="KW-0764">Sulfate transport</keyword>
<dbReference type="PANTHER" id="PTHR42781:SF4">
    <property type="entry name" value="SPERMIDINE_PUTRESCINE IMPORT ATP-BINDING PROTEIN POTA"/>
    <property type="match status" value="1"/>
</dbReference>
<keyword evidence="2" id="KW-1003">Cell membrane</keyword>
<dbReference type="InterPro" id="IPR003439">
    <property type="entry name" value="ABC_transporter-like_ATP-bd"/>
</dbReference>
<dbReference type="SUPFAM" id="SSF52540">
    <property type="entry name" value="P-loop containing nucleoside triphosphate hydrolases"/>
    <property type="match status" value="1"/>
</dbReference>
<dbReference type="RefSeq" id="WP_168826299.1">
    <property type="nucleotide sequence ID" value="NZ_JABAEB010000009.1"/>
</dbReference>
<evidence type="ECO:0000256" key="6">
    <source>
        <dbReference type="ARBA" id="ARBA00023032"/>
    </source>
</evidence>
<dbReference type="Gene3D" id="3.40.50.300">
    <property type="entry name" value="P-loop containing nucleotide triphosphate hydrolases"/>
    <property type="match status" value="1"/>
</dbReference>
<proteinExistence type="predicted"/>
<evidence type="ECO:0000313" key="10">
    <source>
        <dbReference type="Proteomes" id="UP000527352"/>
    </source>
</evidence>
<reference evidence="9 10" key="1">
    <citation type="submission" date="2020-04" db="EMBL/GenBank/DDBJ databases">
        <title>The first description of lens atrophy caused by putative novel Shewanella sp. that is a new emerging pathogen for cultured rainbow trout?</title>
        <authorList>
            <person name="Saticioglu I.B."/>
            <person name="Duman M."/>
            <person name="Altun S."/>
        </authorList>
    </citation>
    <scope>NUCLEOTIDE SEQUENCE [LARGE SCALE GENOMIC DNA]</scope>
    <source>
        <strain evidence="9 10">S-1</strain>
    </source>
</reference>
<dbReference type="InterPro" id="IPR027417">
    <property type="entry name" value="P-loop_NTPase"/>
</dbReference>
<gene>
    <name evidence="9" type="ORF">HGO26_15490</name>
</gene>
<dbReference type="InterPro" id="IPR024765">
    <property type="entry name" value="TOBE-like"/>
</dbReference>
<keyword evidence="5" id="KW-1278">Translocase</keyword>
<comment type="caution">
    <text evidence="9">The sequence shown here is derived from an EMBL/GenBank/DDBJ whole genome shotgun (WGS) entry which is preliminary data.</text>
</comment>